<dbReference type="SUPFAM" id="SSF51735">
    <property type="entry name" value="NAD(P)-binding Rossmann-fold domains"/>
    <property type="match status" value="1"/>
</dbReference>
<dbReference type="Pfam" id="PF00106">
    <property type="entry name" value="adh_short"/>
    <property type="match status" value="1"/>
</dbReference>
<keyword evidence="2" id="KW-0560">Oxidoreductase</keyword>
<dbReference type="PIRSF" id="PIRSF000126">
    <property type="entry name" value="11-beta-HSD1"/>
    <property type="match status" value="1"/>
</dbReference>
<dbReference type="GO" id="GO:0016020">
    <property type="term" value="C:membrane"/>
    <property type="evidence" value="ECO:0007669"/>
    <property type="project" value="TreeGrafter"/>
</dbReference>
<keyword evidence="6" id="KW-1185">Reference proteome</keyword>
<dbReference type="InterPro" id="IPR057326">
    <property type="entry name" value="KR_dom"/>
</dbReference>
<evidence type="ECO:0000313" key="6">
    <source>
        <dbReference type="Proteomes" id="UP000294980"/>
    </source>
</evidence>
<evidence type="ECO:0000259" key="4">
    <source>
        <dbReference type="SMART" id="SM00822"/>
    </source>
</evidence>
<dbReference type="InterPro" id="IPR036291">
    <property type="entry name" value="NAD(P)-bd_dom_sf"/>
</dbReference>
<proteinExistence type="inferred from homology"/>
<dbReference type="Proteomes" id="UP000294980">
    <property type="component" value="Unassembled WGS sequence"/>
</dbReference>
<dbReference type="AlphaFoldDB" id="A0A4R2KQE2"/>
<organism evidence="5 6">
    <name type="scientific">Chromatocurvus halotolerans</name>
    <dbReference type="NCBI Taxonomy" id="1132028"/>
    <lineage>
        <taxon>Bacteria</taxon>
        <taxon>Pseudomonadati</taxon>
        <taxon>Pseudomonadota</taxon>
        <taxon>Gammaproteobacteria</taxon>
        <taxon>Cellvibrionales</taxon>
        <taxon>Halieaceae</taxon>
        <taxon>Chromatocurvus</taxon>
    </lineage>
</organism>
<comment type="caution">
    <text evidence="5">The sequence shown here is derived from an EMBL/GenBank/DDBJ whole genome shotgun (WGS) entry which is preliminary data.</text>
</comment>
<dbReference type="Gene3D" id="3.40.50.720">
    <property type="entry name" value="NAD(P)-binding Rossmann-like Domain"/>
    <property type="match status" value="1"/>
</dbReference>
<comment type="similarity">
    <text evidence="1 3">Belongs to the short-chain dehydrogenases/reductases (SDR) family.</text>
</comment>
<feature type="domain" description="Ketoreductase" evidence="4">
    <location>
        <begin position="6"/>
        <end position="184"/>
    </location>
</feature>
<evidence type="ECO:0000256" key="2">
    <source>
        <dbReference type="ARBA" id="ARBA00023002"/>
    </source>
</evidence>
<dbReference type="InterPro" id="IPR020904">
    <property type="entry name" value="Sc_DH/Rdtase_CS"/>
</dbReference>
<evidence type="ECO:0000313" key="5">
    <source>
        <dbReference type="EMBL" id="TCO75933.1"/>
    </source>
</evidence>
<dbReference type="EMBL" id="SLWX01000006">
    <property type="protein sequence ID" value="TCO75933.1"/>
    <property type="molecule type" value="Genomic_DNA"/>
</dbReference>
<dbReference type="PRINTS" id="PR00081">
    <property type="entry name" value="GDHRDH"/>
</dbReference>
<name>A0A4R2KQE2_9GAMM</name>
<protein>
    <recommendedName>
        <fullName evidence="4">Ketoreductase domain-containing protein</fullName>
    </recommendedName>
</protein>
<dbReference type="PANTHER" id="PTHR44196">
    <property type="entry name" value="DEHYDROGENASE/REDUCTASE SDR FAMILY MEMBER 7B"/>
    <property type="match status" value="1"/>
</dbReference>
<evidence type="ECO:0000256" key="1">
    <source>
        <dbReference type="ARBA" id="ARBA00006484"/>
    </source>
</evidence>
<dbReference type="InterPro" id="IPR002347">
    <property type="entry name" value="SDR_fam"/>
</dbReference>
<dbReference type="RefSeq" id="WP_117315893.1">
    <property type="nucleotide sequence ID" value="NZ_QQSW01000005.1"/>
</dbReference>
<dbReference type="PROSITE" id="PS00061">
    <property type="entry name" value="ADH_SHORT"/>
    <property type="match status" value="1"/>
</dbReference>
<accession>A0A4R2KQE2</accession>
<dbReference type="OrthoDB" id="9810734at2"/>
<reference evidence="5 6" key="1">
    <citation type="submission" date="2019-03" db="EMBL/GenBank/DDBJ databases">
        <title>Genomic Encyclopedia of Type Strains, Phase IV (KMG-IV): sequencing the most valuable type-strain genomes for metagenomic binning, comparative biology and taxonomic classification.</title>
        <authorList>
            <person name="Goeker M."/>
        </authorList>
    </citation>
    <scope>NUCLEOTIDE SEQUENCE [LARGE SCALE GENOMIC DNA]</scope>
    <source>
        <strain evidence="5 6">DSM 23344</strain>
    </source>
</reference>
<evidence type="ECO:0000256" key="3">
    <source>
        <dbReference type="RuleBase" id="RU000363"/>
    </source>
</evidence>
<dbReference type="CDD" id="cd05233">
    <property type="entry name" value="SDR_c"/>
    <property type="match status" value="1"/>
</dbReference>
<dbReference type="SMART" id="SM00822">
    <property type="entry name" value="PKS_KR"/>
    <property type="match status" value="1"/>
</dbReference>
<sequence length="252" mass="26892">MNPENATVLVTGASSGLGEEYVRQLAPRCARIIAVARRADRLDALAAELASAHADIVPLQADLATLEGQGRAVECIRQQGPLGMLVNNAGFGSFGPFIDDDIDRDLAMLRLHQDAVLLLTRAALPAMRDAGGGDIINVASVGGFLPMPGSAVYAASKAFLNSFSVSLQSEVERFGIRVQSLCPGFTHTEIHDSPSMHGFDKSRTPQDLWMPVDEVVRESLAGLDSGNVLLVPGVMNRAMVVDALDRELALFR</sequence>
<dbReference type="GO" id="GO:0016491">
    <property type="term" value="F:oxidoreductase activity"/>
    <property type="evidence" value="ECO:0007669"/>
    <property type="project" value="UniProtKB-KW"/>
</dbReference>
<dbReference type="PRINTS" id="PR00080">
    <property type="entry name" value="SDRFAMILY"/>
</dbReference>
<dbReference type="PANTHER" id="PTHR44196:SF2">
    <property type="entry name" value="SHORT-CHAIN DEHYDROGENASE-RELATED"/>
    <property type="match status" value="1"/>
</dbReference>
<gene>
    <name evidence="5" type="ORF">EV688_106124</name>
</gene>